<dbReference type="Proteomes" id="UP000183461">
    <property type="component" value="Unassembled WGS sequence"/>
</dbReference>
<proteinExistence type="predicted"/>
<reference evidence="4" key="1">
    <citation type="submission" date="2016-11" db="EMBL/GenBank/DDBJ databases">
        <authorList>
            <person name="Varghese N."/>
            <person name="Submissions S."/>
        </authorList>
    </citation>
    <scope>NUCLEOTIDE SEQUENCE [LARGE SCALE GENOMIC DNA]</scope>
    <source>
        <strain evidence="4">YL228</strain>
    </source>
</reference>
<dbReference type="InterPro" id="IPR036779">
    <property type="entry name" value="LysM_dom_sf"/>
</dbReference>
<dbReference type="EMBL" id="FPIP01000003">
    <property type="protein sequence ID" value="SFW29603.1"/>
    <property type="molecule type" value="Genomic_DNA"/>
</dbReference>
<dbReference type="InterPro" id="IPR024300">
    <property type="entry name" value="SipL_SPOCS_dom"/>
</dbReference>
<dbReference type="Gene3D" id="3.10.350.10">
    <property type="entry name" value="LysM domain"/>
    <property type="match status" value="1"/>
</dbReference>
<dbReference type="CDD" id="cd00118">
    <property type="entry name" value="LysM"/>
    <property type="match status" value="1"/>
</dbReference>
<protein>
    <submittedName>
        <fullName evidence="3">LysM domain-containing protein</fullName>
    </submittedName>
</protein>
<dbReference type="InterPro" id="IPR018392">
    <property type="entry name" value="LysM"/>
</dbReference>
<feature type="domain" description="SipL SPOCS" evidence="2">
    <location>
        <begin position="186"/>
        <end position="264"/>
    </location>
</feature>
<dbReference type="Pfam" id="PF12673">
    <property type="entry name" value="SipL"/>
    <property type="match status" value="1"/>
</dbReference>
<sequence length="514" mass="56613">MELKLNRETVPAAETIYDGVQEQALEMDYILPDYCPDIFRLIRCDTTPVITDWSISGDRLTYELMCDIHILYCGEEGSAVQSVDQHRSFTRTVELGRAADSPEVRLVPKTDHVNYRAVNKRRLDLRGAVSVKISVTGQQEQEVISDAFGMNIQLKKAPVKFAAQRINAVKNVRIEEDMELTPAQPDISSVLSCRCRAGDCEIKLISGKLLAKGEVQTELLYSGSEGAVEHMSFSLSYSQIIDVEGIDDSFECAVIPEVVSCNVTAAADGDGNNRILRCETEIRLGCRAVKTSTAMIAEDAFSTVYPCNVEMSEIKAEQIPSVYDESFRHSARLAEGDAVPQTIYAMWSEPKNINTRIGDDGRSVVISGMLSYSMAAKDNAGMIVMPDRDEAFEETIGLPDDISGAYVSAEVSVKETAYDISAEGVLNARADITVKLSVYSSDSIKAVTNIVIDDSAKKERDGDYAIKLYFGIENENVWDIAKRYSTSVEAIMEENELSGERLENGGMLLIPIVS</sequence>
<dbReference type="Pfam" id="PF01476">
    <property type="entry name" value="LysM"/>
    <property type="match status" value="1"/>
</dbReference>
<dbReference type="SUPFAM" id="SSF54106">
    <property type="entry name" value="LysM domain"/>
    <property type="match status" value="1"/>
</dbReference>
<evidence type="ECO:0000313" key="3">
    <source>
        <dbReference type="EMBL" id="SFW29603.1"/>
    </source>
</evidence>
<organism evidence="3 4">
    <name type="scientific">Ruminococcus flavefaciens</name>
    <dbReference type="NCBI Taxonomy" id="1265"/>
    <lineage>
        <taxon>Bacteria</taxon>
        <taxon>Bacillati</taxon>
        <taxon>Bacillota</taxon>
        <taxon>Clostridia</taxon>
        <taxon>Eubacteriales</taxon>
        <taxon>Oscillospiraceae</taxon>
        <taxon>Ruminococcus</taxon>
    </lineage>
</organism>
<feature type="domain" description="LysM" evidence="1">
    <location>
        <begin position="474"/>
        <end position="511"/>
    </location>
</feature>
<evidence type="ECO:0000259" key="1">
    <source>
        <dbReference type="Pfam" id="PF01476"/>
    </source>
</evidence>
<accession>A0A1K1N2N9</accession>
<gene>
    <name evidence="3" type="ORF">SAMN02910280_1644</name>
</gene>
<name>A0A1K1N2N9_RUMFL</name>
<dbReference type="RefSeq" id="WP_072299950.1">
    <property type="nucleotide sequence ID" value="NZ_FPIP01000003.1"/>
</dbReference>
<evidence type="ECO:0000313" key="4">
    <source>
        <dbReference type="Proteomes" id="UP000183461"/>
    </source>
</evidence>
<dbReference type="AlphaFoldDB" id="A0A1K1N2N9"/>
<evidence type="ECO:0000259" key="2">
    <source>
        <dbReference type="Pfam" id="PF12673"/>
    </source>
</evidence>